<dbReference type="SUPFAM" id="SSF55729">
    <property type="entry name" value="Acyl-CoA N-acyltransferases (Nat)"/>
    <property type="match status" value="1"/>
</dbReference>
<dbReference type="OrthoDB" id="7011037at2"/>
<keyword evidence="5" id="KW-1185">Reference proteome</keyword>
<organism evidence="4 5">
    <name type="scientific">Nonomuraea phyllanthi</name>
    <dbReference type="NCBI Taxonomy" id="2219224"/>
    <lineage>
        <taxon>Bacteria</taxon>
        <taxon>Bacillati</taxon>
        <taxon>Actinomycetota</taxon>
        <taxon>Actinomycetes</taxon>
        <taxon>Streptosporangiales</taxon>
        <taxon>Streptosporangiaceae</taxon>
        <taxon>Nonomuraea</taxon>
    </lineage>
</organism>
<evidence type="ECO:0000256" key="1">
    <source>
        <dbReference type="ARBA" id="ARBA00022679"/>
    </source>
</evidence>
<dbReference type="PANTHER" id="PTHR43877">
    <property type="entry name" value="AMINOALKYLPHOSPHONATE N-ACETYLTRANSFERASE-RELATED-RELATED"/>
    <property type="match status" value="1"/>
</dbReference>
<dbReference type="EMBL" id="VDLX02000003">
    <property type="protein sequence ID" value="KAB8195992.1"/>
    <property type="molecule type" value="Genomic_DNA"/>
</dbReference>
<dbReference type="PANTHER" id="PTHR43877:SF2">
    <property type="entry name" value="AMINOALKYLPHOSPHONATE N-ACETYLTRANSFERASE-RELATED"/>
    <property type="match status" value="1"/>
</dbReference>
<dbReference type="Proteomes" id="UP000312512">
    <property type="component" value="Unassembled WGS sequence"/>
</dbReference>
<dbReference type="InterPro" id="IPR000182">
    <property type="entry name" value="GNAT_dom"/>
</dbReference>
<gene>
    <name evidence="4" type="ORF">FH608_011005</name>
</gene>
<dbReference type="AlphaFoldDB" id="A0A5C4WQX0"/>
<keyword evidence="1 4" id="KW-0808">Transferase</keyword>
<accession>A0A5C4WQX0</accession>
<feature type="region of interest" description="Disordered" evidence="3">
    <location>
        <begin position="1"/>
        <end position="25"/>
    </location>
</feature>
<protein>
    <submittedName>
        <fullName evidence="4">GNAT family N-acetyltransferase</fullName>
    </submittedName>
</protein>
<dbReference type="GO" id="GO:0016747">
    <property type="term" value="F:acyltransferase activity, transferring groups other than amino-acyl groups"/>
    <property type="evidence" value="ECO:0007669"/>
    <property type="project" value="InterPro"/>
</dbReference>
<comment type="caution">
    <text evidence="4">The sequence shown here is derived from an EMBL/GenBank/DDBJ whole genome shotgun (WGS) entry which is preliminary data.</text>
</comment>
<evidence type="ECO:0000256" key="2">
    <source>
        <dbReference type="ARBA" id="ARBA00023315"/>
    </source>
</evidence>
<evidence type="ECO:0000313" key="4">
    <source>
        <dbReference type="EMBL" id="KAB8195992.1"/>
    </source>
</evidence>
<feature type="compositionally biased region" description="Polar residues" evidence="3">
    <location>
        <begin position="1"/>
        <end position="11"/>
    </location>
</feature>
<reference evidence="4 5" key="1">
    <citation type="submission" date="2019-10" db="EMBL/GenBank/DDBJ databases">
        <title>Nonomuraea sp. nov., isolated from Phyllanthus amarus.</title>
        <authorList>
            <person name="Klykleung N."/>
            <person name="Tanasupawat S."/>
        </authorList>
    </citation>
    <scope>NUCLEOTIDE SEQUENCE [LARGE SCALE GENOMIC DNA]</scope>
    <source>
        <strain evidence="4 5">PA1-10</strain>
    </source>
</reference>
<dbReference type="Pfam" id="PF00583">
    <property type="entry name" value="Acetyltransf_1"/>
    <property type="match status" value="1"/>
</dbReference>
<dbReference type="InterPro" id="IPR016181">
    <property type="entry name" value="Acyl_CoA_acyltransferase"/>
</dbReference>
<dbReference type="RefSeq" id="WP_139630309.1">
    <property type="nucleotide sequence ID" value="NZ_VDLX02000003.1"/>
</dbReference>
<dbReference type="InterPro" id="IPR050832">
    <property type="entry name" value="Bact_Acetyltransf"/>
</dbReference>
<sequence>MTQHSGSTSDELPTGGERSGVRIRRGSERDAEAVLALIDSAIAWFVSIGNVRQWGTEPWSAHPERRARITAMCAEPGSWVAEDEDGQVLGSLVVGDAHDYVPPMDDELYVRLLVADRSPRARGVGRRLLAFADEQARGLGRARLRVDCYGGGSGKLVKFYESCGYRRTETFSVGEWPGQLLVRELTEGPASSA</sequence>
<keyword evidence="2" id="KW-0012">Acyltransferase</keyword>
<evidence type="ECO:0000256" key="3">
    <source>
        <dbReference type="SAM" id="MobiDB-lite"/>
    </source>
</evidence>
<dbReference type="CDD" id="cd04301">
    <property type="entry name" value="NAT_SF"/>
    <property type="match status" value="1"/>
</dbReference>
<dbReference type="PROSITE" id="PS51186">
    <property type="entry name" value="GNAT"/>
    <property type="match status" value="1"/>
</dbReference>
<name>A0A5C4WQX0_9ACTN</name>
<proteinExistence type="predicted"/>
<dbReference type="Gene3D" id="3.40.630.30">
    <property type="match status" value="1"/>
</dbReference>
<evidence type="ECO:0000313" key="5">
    <source>
        <dbReference type="Proteomes" id="UP000312512"/>
    </source>
</evidence>